<proteinExistence type="predicted"/>
<protein>
    <submittedName>
        <fullName evidence="1">Uncharacterized protein</fullName>
    </submittedName>
</protein>
<evidence type="ECO:0000313" key="1">
    <source>
        <dbReference type="EMBL" id="KAJ9116318.1"/>
    </source>
</evidence>
<dbReference type="Proteomes" id="UP001243375">
    <property type="component" value="Unassembled WGS sequence"/>
</dbReference>
<reference evidence="1" key="1">
    <citation type="submission" date="2023-04" db="EMBL/GenBank/DDBJ databases">
        <title>Draft Genome sequencing of Naganishia species isolated from polar environments using Oxford Nanopore Technology.</title>
        <authorList>
            <person name="Leo P."/>
            <person name="Venkateswaran K."/>
        </authorList>
    </citation>
    <scope>NUCLEOTIDE SEQUENCE</scope>
    <source>
        <strain evidence="1">MNA-CCFEE 5425</strain>
    </source>
</reference>
<sequence>MLSNTPAAEILDLTLKPRMWQNTLVPLPMETVAKPQANYCFPPKIDRHSPKASLTLRPKFTTTDPSLSPRQISPQDKADLSERDGRDEITLIVDEMDGFDADTFDQEMAKLAQEGPTGLSTPLYEKLEPRFSPRQWWGEVSKRCKDDKSANLDLHTSTSVTMVDSDLRAMSRRGSQIPPGTVGAPASGLSTRRSSACVPVILGRRPSGVGSFAELVRQRASVPFVLGEEGNPQIVAPLTLTDRAAPSRFP</sequence>
<dbReference type="EMBL" id="JASBWU010000014">
    <property type="protein sequence ID" value="KAJ9116318.1"/>
    <property type="molecule type" value="Genomic_DNA"/>
</dbReference>
<gene>
    <name evidence="1" type="ORF">QFC22_004758</name>
</gene>
<accession>A0ACC2WX25</accession>
<comment type="caution">
    <text evidence="1">The sequence shown here is derived from an EMBL/GenBank/DDBJ whole genome shotgun (WGS) entry which is preliminary data.</text>
</comment>
<evidence type="ECO:0000313" key="2">
    <source>
        <dbReference type="Proteomes" id="UP001243375"/>
    </source>
</evidence>
<organism evidence="1 2">
    <name type="scientific">Naganishia vaughanmartiniae</name>
    <dbReference type="NCBI Taxonomy" id="1424756"/>
    <lineage>
        <taxon>Eukaryota</taxon>
        <taxon>Fungi</taxon>
        <taxon>Dikarya</taxon>
        <taxon>Basidiomycota</taxon>
        <taxon>Agaricomycotina</taxon>
        <taxon>Tremellomycetes</taxon>
        <taxon>Filobasidiales</taxon>
        <taxon>Filobasidiaceae</taxon>
        <taxon>Naganishia</taxon>
    </lineage>
</organism>
<name>A0ACC2WX25_9TREE</name>
<keyword evidence="2" id="KW-1185">Reference proteome</keyword>